<comment type="caution">
    <text evidence="1">The sequence shown here is derived from an EMBL/GenBank/DDBJ whole genome shotgun (WGS) entry which is preliminary data.</text>
</comment>
<evidence type="ECO:0000313" key="2">
    <source>
        <dbReference type="EMBL" id="MCP2007100.1"/>
    </source>
</evidence>
<accession>A0AA41HD11</accession>
<dbReference type="Proteomes" id="UP001162889">
    <property type="component" value="Unassembled WGS sequence"/>
</dbReference>
<gene>
    <name evidence="1" type="ORF">KVP70_13230</name>
    <name evidence="2" type="ORF">L1274_000788</name>
</gene>
<organism evidence="1 3">
    <name type="scientific">Duganella violaceipulchra</name>
    <dbReference type="NCBI Taxonomy" id="2849652"/>
    <lineage>
        <taxon>Bacteria</taxon>
        <taxon>Pseudomonadati</taxon>
        <taxon>Pseudomonadota</taxon>
        <taxon>Betaproteobacteria</taxon>
        <taxon>Burkholderiales</taxon>
        <taxon>Oxalobacteraceae</taxon>
        <taxon>Telluria group</taxon>
        <taxon>Duganella</taxon>
    </lineage>
</organism>
<reference evidence="2" key="2">
    <citation type="submission" date="2022-03" db="EMBL/GenBank/DDBJ databases">
        <title>Genome Encyclopedia of Bacteria and Archaea VI: Functional Genomics of Type Strains.</title>
        <authorList>
            <person name="Whitman W."/>
        </authorList>
    </citation>
    <scope>NUCLEOTIDE SEQUENCE</scope>
    <source>
        <strain evidence="2">HSC-15S17</strain>
    </source>
</reference>
<keyword evidence="4" id="KW-1185">Reference proteome</keyword>
<proteinExistence type="predicted"/>
<evidence type="ECO:0000313" key="4">
    <source>
        <dbReference type="Proteomes" id="UP001162889"/>
    </source>
</evidence>
<dbReference type="RefSeq" id="WP_217942695.1">
    <property type="nucleotide sequence ID" value="NZ_JAHTGR010000006.1"/>
</dbReference>
<keyword evidence="1" id="KW-0378">Hydrolase</keyword>
<evidence type="ECO:0000313" key="1">
    <source>
        <dbReference type="EMBL" id="MBV6321906.1"/>
    </source>
</evidence>
<dbReference type="EMBL" id="JAHTGR010000006">
    <property type="protein sequence ID" value="MBV6321906.1"/>
    <property type="molecule type" value="Genomic_DNA"/>
</dbReference>
<evidence type="ECO:0000313" key="3">
    <source>
        <dbReference type="Proteomes" id="UP001155901"/>
    </source>
</evidence>
<sequence>MTITTTIKAGDSPQTITLHEGKALTLTGAAGAVGVAYQLDLVLGGTNSVKSWAVGTGALPQIGPYSGTQNILITCTAGSINATVGDAAVTNSATIANLGNTSIVHAPRTLLLASDSIGAISEVILGATSVVDNGDGTGTATKGSTWGASVGEPIRICSATTKTLNVMDSYISAITNGGNSLVFPLGGRTSTVTSPSTPSVVFPNRRGSRGYLNAMEMFLGISFKTTWCGVAGATSTQINTLLNETPQTGLYDVGVFELGMNDVYSALLDTVTAWPLLKAAIDNVRGRCGTLLALPIPPRDSSSGQWTAQRQTYHTQLNRLIYDYVLSIGGYFIDTWKAMQNGVTYVNPAATNPDPLTAFMFDTTHPAWPGALAIGRAMATPLLPRMGAPGWQPSHANMLLADSGNLLTDAAFAVDTNADGVSDGWALVSTTANMSVVPSRVQRTIATDGDGVGYNQKLLCNYGTATGTASTKFSKAGMQALVASYVGQKVQFKLPFSLTGAVGLIGLELTIMGTLPNSQSWQIYGNALDSSAKAITGSLAGTLMTPEAIVPAGLTNLDIWVRPYFNSTQTADMTLLLWQPDLRIAS</sequence>
<dbReference type="GO" id="GO:0016787">
    <property type="term" value="F:hydrolase activity"/>
    <property type="evidence" value="ECO:0007669"/>
    <property type="project" value="UniProtKB-KW"/>
</dbReference>
<reference evidence="1" key="1">
    <citation type="submission" date="2021-07" db="EMBL/GenBank/DDBJ databases">
        <title>Characterization of violacein-producing bacteria and related species.</title>
        <authorList>
            <person name="Wilson H.S."/>
            <person name="De Leon M.E."/>
        </authorList>
    </citation>
    <scope>NUCLEOTIDE SEQUENCE</scope>
    <source>
        <strain evidence="1">HSC-15S17</strain>
    </source>
</reference>
<dbReference type="AlphaFoldDB" id="A0AA41HD11"/>
<dbReference type="Proteomes" id="UP001155901">
    <property type="component" value="Unassembled WGS sequence"/>
</dbReference>
<protein>
    <submittedName>
        <fullName evidence="1">SGNH/GDSL hydrolase family protein</fullName>
    </submittedName>
</protein>
<dbReference type="EMBL" id="JALJZU010000001">
    <property type="protein sequence ID" value="MCP2007100.1"/>
    <property type="molecule type" value="Genomic_DNA"/>
</dbReference>
<name>A0AA41HD11_9BURK</name>